<name>B3PHJ0_CELJU</name>
<organism evidence="1 2">
    <name type="scientific">Cellvibrio japonicus (strain Ueda107)</name>
    <name type="common">Pseudomonas fluorescens subsp. cellulosa</name>
    <dbReference type="NCBI Taxonomy" id="498211"/>
    <lineage>
        <taxon>Bacteria</taxon>
        <taxon>Pseudomonadati</taxon>
        <taxon>Pseudomonadota</taxon>
        <taxon>Gammaproteobacteria</taxon>
        <taxon>Cellvibrionales</taxon>
        <taxon>Cellvibrionaceae</taxon>
        <taxon>Cellvibrio</taxon>
    </lineage>
</organism>
<evidence type="ECO:0000313" key="1">
    <source>
        <dbReference type="EMBL" id="ACE84273.1"/>
    </source>
</evidence>
<gene>
    <name evidence="1" type="ordered locus">CJA_1990</name>
</gene>
<dbReference type="AlphaFoldDB" id="B3PHJ0"/>
<keyword evidence="2" id="KW-1185">Reference proteome</keyword>
<dbReference type="KEGG" id="cja:CJA_1990"/>
<dbReference type="HOGENOM" id="CLU_3355252_0_0_6"/>
<proteinExistence type="predicted"/>
<accession>B3PHJ0</accession>
<protein>
    <submittedName>
        <fullName evidence="1">Uncharacterized protein</fullName>
    </submittedName>
</protein>
<dbReference type="EMBL" id="CP000934">
    <property type="protein sequence ID" value="ACE84273.1"/>
    <property type="molecule type" value="Genomic_DNA"/>
</dbReference>
<sequence>MGRWSLALGGRFLQGRGLSQISPRIGKLTVILIMDS</sequence>
<dbReference type="Proteomes" id="UP000001036">
    <property type="component" value="Chromosome"/>
</dbReference>
<reference evidence="1 2" key="1">
    <citation type="journal article" date="2008" name="J. Bacteriol.">
        <title>Insights into plant cell wall degradation from the genome sequence of the soil bacterium Cellvibrio japonicus.</title>
        <authorList>
            <person name="Deboy R.T."/>
            <person name="Mongodin E.F."/>
            <person name="Fouts D.E."/>
            <person name="Tailford L.E."/>
            <person name="Khouri H."/>
            <person name="Emerson J.B."/>
            <person name="Mohamoud Y."/>
            <person name="Watkins K."/>
            <person name="Henrissat B."/>
            <person name="Gilbert H.J."/>
            <person name="Nelson K.E."/>
        </authorList>
    </citation>
    <scope>NUCLEOTIDE SEQUENCE [LARGE SCALE GENOMIC DNA]</scope>
    <source>
        <strain evidence="1 2">Ueda107</strain>
    </source>
</reference>
<evidence type="ECO:0000313" key="2">
    <source>
        <dbReference type="Proteomes" id="UP000001036"/>
    </source>
</evidence>